<accession>E3LMN6</accession>
<dbReference type="Proteomes" id="UP000008281">
    <property type="component" value="Unassembled WGS sequence"/>
</dbReference>
<dbReference type="Gene3D" id="1.10.510.10">
    <property type="entry name" value="Transferase(Phosphotransferase) domain 1"/>
    <property type="match status" value="1"/>
</dbReference>
<evidence type="ECO:0000313" key="8">
    <source>
        <dbReference type="Proteomes" id="UP000008281"/>
    </source>
</evidence>
<reference evidence="7" key="1">
    <citation type="submission" date="2007-07" db="EMBL/GenBank/DDBJ databases">
        <title>PCAP assembly of the Caenorhabditis remanei genome.</title>
        <authorList>
            <consortium name="The Caenorhabditis remanei Sequencing Consortium"/>
            <person name="Wilson R.K."/>
        </authorList>
    </citation>
    <scope>NUCLEOTIDE SEQUENCE [LARGE SCALE GENOMIC DNA]</scope>
    <source>
        <strain evidence="7">PB4641</strain>
    </source>
</reference>
<keyword evidence="2" id="KW-0808">Transferase</keyword>
<protein>
    <recommendedName>
        <fullName evidence="6">Protein kinase domain-containing protein</fullName>
    </recommendedName>
</protein>
<dbReference type="Pfam" id="PF00069">
    <property type="entry name" value="Pkinase"/>
    <property type="match status" value="1"/>
</dbReference>
<dbReference type="GO" id="GO:0004674">
    <property type="term" value="F:protein serine/threonine kinase activity"/>
    <property type="evidence" value="ECO:0007669"/>
    <property type="project" value="UniProtKB-KW"/>
</dbReference>
<dbReference type="InterPro" id="IPR047916">
    <property type="entry name" value="TTBK_Asator-like_STKc"/>
</dbReference>
<dbReference type="InterPro" id="IPR011009">
    <property type="entry name" value="Kinase-like_dom_sf"/>
</dbReference>
<dbReference type="CDD" id="cd14017">
    <property type="entry name" value="STKc_TTBK"/>
    <property type="match status" value="1"/>
</dbReference>
<dbReference type="eggNOG" id="KOG1164">
    <property type="taxonomic scope" value="Eukaryota"/>
</dbReference>
<dbReference type="SUPFAM" id="SSF56112">
    <property type="entry name" value="Protein kinase-like (PK-like)"/>
    <property type="match status" value="1"/>
</dbReference>
<organism evidence="8">
    <name type="scientific">Caenorhabditis remanei</name>
    <name type="common">Caenorhabditis vulgaris</name>
    <dbReference type="NCBI Taxonomy" id="31234"/>
    <lineage>
        <taxon>Eukaryota</taxon>
        <taxon>Metazoa</taxon>
        <taxon>Ecdysozoa</taxon>
        <taxon>Nematoda</taxon>
        <taxon>Chromadorea</taxon>
        <taxon>Rhabditida</taxon>
        <taxon>Rhabditina</taxon>
        <taxon>Rhabditomorpha</taxon>
        <taxon>Rhabditoidea</taxon>
        <taxon>Rhabditidae</taxon>
        <taxon>Peloderinae</taxon>
        <taxon>Caenorhabditis</taxon>
    </lineage>
</organism>
<dbReference type="GO" id="GO:0005524">
    <property type="term" value="F:ATP binding"/>
    <property type="evidence" value="ECO:0007669"/>
    <property type="project" value="UniProtKB-KW"/>
</dbReference>
<dbReference type="EMBL" id="DS268411">
    <property type="protein sequence ID" value="EFP03294.1"/>
    <property type="molecule type" value="Genomic_DNA"/>
</dbReference>
<dbReference type="PROSITE" id="PS50011">
    <property type="entry name" value="PROTEIN_KINASE_DOM"/>
    <property type="match status" value="1"/>
</dbReference>
<keyword evidence="4" id="KW-0418">Kinase</keyword>
<dbReference type="InParanoid" id="E3LMN6"/>
<name>E3LMN6_CAERE</name>
<evidence type="ECO:0000313" key="7">
    <source>
        <dbReference type="EMBL" id="EFP03294.1"/>
    </source>
</evidence>
<dbReference type="SMART" id="SM00220">
    <property type="entry name" value="S_TKc"/>
    <property type="match status" value="1"/>
</dbReference>
<dbReference type="InterPro" id="IPR000719">
    <property type="entry name" value="Prot_kinase_dom"/>
</dbReference>
<keyword evidence="3" id="KW-0547">Nucleotide-binding</keyword>
<sequence length="366" mass="42210">MEDRNITDADRECPQLPEFDEKANVPRDLKAMKPGEEIGKNWKVVKAIQSDKGFNTIYVGEHIQKKKLAAIKIERKTETIKMLQFELFVLLTVEKKNKCKQFCKLFEKGNEKDYNWIAITLCGKSLRTLRKNQPGGKLSVACGLSVAQQCLKGLEELHLLGFIHRNVAPSVFAIGRFSGDNNSEMRNIYILDFGFAHQYKNKDGTLKPPSPNPWKYVGSLRHMPRAAFQRVEFSRMEDLEMWFYLSVELVKGCLPWAHLKVSPIPNSRRTISSFQKPKEVHDYQKMCRNGLQMREMLGGLPPEFVDIMQMIDKLSFTDTPNYKEIYGLLTNAILFSGKNEFPYDWEESEMNEFKNPPKTSPEPATK</sequence>
<dbReference type="PANTHER" id="PTHR11909">
    <property type="entry name" value="CASEIN KINASE-RELATED"/>
    <property type="match status" value="1"/>
</dbReference>
<proteinExistence type="predicted"/>
<keyword evidence="5" id="KW-0067">ATP-binding</keyword>
<evidence type="ECO:0000256" key="3">
    <source>
        <dbReference type="ARBA" id="ARBA00022741"/>
    </source>
</evidence>
<evidence type="ECO:0000256" key="4">
    <source>
        <dbReference type="ARBA" id="ARBA00022777"/>
    </source>
</evidence>
<evidence type="ECO:0000256" key="2">
    <source>
        <dbReference type="ARBA" id="ARBA00022679"/>
    </source>
</evidence>
<keyword evidence="8" id="KW-1185">Reference proteome</keyword>
<dbReference type="HOGENOM" id="CLU_019279_2_5_1"/>
<gene>
    <name evidence="7" type="ORF">CRE_28165</name>
</gene>
<evidence type="ECO:0000256" key="1">
    <source>
        <dbReference type="ARBA" id="ARBA00022527"/>
    </source>
</evidence>
<dbReference type="OMA" id="PKHIFDY"/>
<dbReference type="FunCoup" id="E3LMN6">
    <property type="interactions" value="175"/>
</dbReference>
<dbReference type="InterPro" id="IPR050235">
    <property type="entry name" value="CK1_Ser-Thr_kinase"/>
</dbReference>
<dbReference type="AlphaFoldDB" id="E3LMN6"/>
<dbReference type="FunFam" id="1.10.510.10:FF:001782">
    <property type="entry name" value="Protein CBG12789"/>
    <property type="match status" value="1"/>
</dbReference>
<feature type="domain" description="Protein kinase" evidence="6">
    <location>
        <begin position="43"/>
        <end position="334"/>
    </location>
</feature>
<dbReference type="STRING" id="31234.E3LMN6"/>
<evidence type="ECO:0000259" key="6">
    <source>
        <dbReference type="PROSITE" id="PS50011"/>
    </source>
</evidence>
<dbReference type="OrthoDB" id="5579860at2759"/>
<evidence type="ECO:0000256" key="5">
    <source>
        <dbReference type="ARBA" id="ARBA00022840"/>
    </source>
</evidence>
<keyword evidence="1" id="KW-0723">Serine/threonine-protein kinase</keyword>